<dbReference type="InterPro" id="IPR013525">
    <property type="entry name" value="ABC2_TM"/>
</dbReference>
<feature type="transmembrane region" description="Helical" evidence="5">
    <location>
        <begin position="779"/>
        <end position="800"/>
    </location>
</feature>
<keyword evidence="2 5" id="KW-0812">Transmembrane</keyword>
<dbReference type="PANTHER" id="PTHR43077:SF5">
    <property type="entry name" value="PHAGE INFECTION PROTEIN"/>
    <property type="match status" value="1"/>
</dbReference>
<protein>
    <submittedName>
        <fullName evidence="7">Putative membrane protein</fullName>
    </submittedName>
</protein>
<dbReference type="AlphaFoldDB" id="A0A4R6ZTP9"/>
<dbReference type="GO" id="GO:0016020">
    <property type="term" value="C:membrane"/>
    <property type="evidence" value="ECO:0007669"/>
    <property type="project" value="UniProtKB-SubCell"/>
</dbReference>
<evidence type="ECO:0000256" key="3">
    <source>
        <dbReference type="ARBA" id="ARBA00022989"/>
    </source>
</evidence>
<feature type="transmembrane region" description="Helical" evidence="5">
    <location>
        <begin position="807"/>
        <end position="828"/>
    </location>
</feature>
<feature type="domain" description="ABC-2 type transporter transmembrane" evidence="6">
    <location>
        <begin position="24"/>
        <end position="165"/>
    </location>
</feature>
<dbReference type="PANTHER" id="PTHR43077">
    <property type="entry name" value="TRANSPORT PERMEASE YVFS-RELATED"/>
    <property type="match status" value="1"/>
</dbReference>
<dbReference type="Proteomes" id="UP000295558">
    <property type="component" value="Unassembled WGS sequence"/>
</dbReference>
<feature type="transmembrane region" description="Helical" evidence="5">
    <location>
        <begin position="866"/>
        <end position="886"/>
    </location>
</feature>
<dbReference type="EMBL" id="SNZK01000001">
    <property type="protein sequence ID" value="TDR55624.1"/>
    <property type="molecule type" value="Genomic_DNA"/>
</dbReference>
<feature type="transmembrane region" description="Helical" evidence="5">
    <location>
        <begin position="708"/>
        <end position="728"/>
    </location>
</feature>
<dbReference type="Gene3D" id="3.40.1710.10">
    <property type="entry name" value="abc type-2 transporter like domain"/>
    <property type="match status" value="1"/>
</dbReference>
<dbReference type="InterPro" id="IPR051328">
    <property type="entry name" value="T7SS_ABC-Transporter"/>
</dbReference>
<evidence type="ECO:0000313" key="8">
    <source>
        <dbReference type="Proteomes" id="UP000295558"/>
    </source>
</evidence>
<feature type="domain" description="ABC-2 type transporter transmembrane" evidence="6">
    <location>
        <begin position="644"/>
        <end position="880"/>
    </location>
</feature>
<dbReference type="InterPro" id="IPR011049">
    <property type="entry name" value="Serralysin-like_metalloprot_C"/>
</dbReference>
<proteinExistence type="predicted"/>
<evidence type="ECO:0000259" key="6">
    <source>
        <dbReference type="Pfam" id="PF12698"/>
    </source>
</evidence>
<dbReference type="Gene3D" id="1.10.287.950">
    <property type="entry name" value="Methyl-accepting chemotaxis protein"/>
    <property type="match status" value="2"/>
</dbReference>
<keyword evidence="3 5" id="KW-1133">Transmembrane helix</keyword>
<evidence type="ECO:0000256" key="1">
    <source>
        <dbReference type="ARBA" id="ARBA00004141"/>
    </source>
</evidence>
<evidence type="ECO:0000256" key="4">
    <source>
        <dbReference type="ARBA" id="ARBA00023136"/>
    </source>
</evidence>
<keyword evidence="8" id="KW-1185">Reference proteome</keyword>
<dbReference type="InterPro" id="IPR017501">
    <property type="entry name" value="Phage_infect_YhgE_C"/>
</dbReference>
<evidence type="ECO:0000256" key="2">
    <source>
        <dbReference type="ARBA" id="ARBA00022692"/>
    </source>
</evidence>
<organism evidence="7 8">
    <name type="scientific">Listeria rocourtiae</name>
    <dbReference type="NCBI Taxonomy" id="647910"/>
    <lineage>
        <taxon>Bacteria</taxon>
        <taxon>Bacillati</taxon>
        <taxon>Bacillota</taxon>
        <taxon>Bacilli</taxon>
        <taxon>Bacillales</taxon>
        <taxon>Listeriaceae</taxon>
        <taxon>Listeria</taxon>
    </lineage>
</organism>
<feature type="transmembrane region" description="Helical" evidence="5">
    <location>
        <begin position="748"/>
        <end position="767"/>
    </location>
</feature>
<comment type="caution">
    <text evidence="7">The sequence shown here is derived from an EMBL/GenBank/DDBJ whole genome shotgun (WGS) entry which is preliminary data.</text>
</comment>
<name>A0A4R6ZTP9_9LIST</name>
<dbReference type="NCBIfam" id="TIGR03062">
    <property type="entry name" value="pip_yhgE_Cterm"/>
    <property type="match status" value="1"/>
</dbReference>
<feature type="transmembrane region" description="Helical" evidence="5">
    <location>
        <begin position="20"/>
        <end position="43"/>
    </location>
</feature>
<dbReference type="NCBIfam" id="TIGR03057">
    <property type="entry name" value="xxxLxxG_by_4"/>
    <property type="match status" value="9"/>
</dbReference>
<evidence type="ECO:0000256" key="5">
    <source>
        <dbReference type="SAM" id="Phobius"/>
    </source>
</evidence>
<dbReference type="SUPFAM" id="SSF101967">
    <property type="entry name" value="Adhesin YadA, collagen-binding domain"/>
    <property type="match status" value="1"/>
</dbReference>
<dbReference type="Pfam" id="PF12698">
    <property type="entry name" value="ABC2_membrane_3"/>
    <property type="match status" value="2"/>
</dbReference>
<dbReference type="InterPro" id="IPR023908">
    <property type="entry name" value="xxxLxxG_rpt"/>
</dbReference>
<dbReference type="STRING" id="1265846.PROCOU_14973"/>
<dbReference type="GO" id="GO:0140359">
    <property type="term" value="F:ABC-type transporter activity"/>
    <property type="evidence" value="ECO:0007669"/>
    <property type="project" value="InterPro"/>
</dbReference>
<reference evidence="7 8" key="1">
    <citation type="submission" date="2019-03" db="EMBL/GenBank/DDBJ databases">
        <title>Genomic Encyclopedia of Type Strains, Phase III (KMG-III): the genomes of soil and plant-associated and newly described type strains.</title>
        <authorList>
            <person name="Whitman W."/>
        </authorList>
    </citation>
    <scope>NUCLEOTIDE SEQUENCE [LARGE SCALE GENOMIC DNA]</scope>
    <source>
        <strain evidence="7 8">CECT 7972</strain>
    </source>
</reference>
<comment type="subcellular location">
    <subcellularLocation>
        <location evidence="1">Membrane</location>
        <topology evidence="1">Multi-pass membrane protein</topology>
    </subcellularLocation>
</comment>
<sequence>MSFMNMLKQEWKRLLNNKILLVSTIVIMFIPILYGGVFLKSVWDPYGKTSELPVAVVNEDQTANYEGQQLDVGNELVKELKKNNDLGWNFTDAETANKGLKDGKYYMVITIPKDFSKNASTVLDATPKKMNLSYEINPAQNYIGEVVTGQGASAVNAKISKKVTESYAKAIFSQIAKVGDGFETAADGSKEIDSGAVQLKDGSKTLTSKLNELAASTPKLADGANKISVALGTTVADGVNKLDAGANKLNSSLGQYTTGVSQIQSGLGKLQGGTAQLSANSPALLAGSDKLAIGLGTLNENTETLAAKVPELNNGQQSLNSGLQKLHAGSAKLDAGLNKLANGLPTASNVQELTSGLNAMKDGISTINSSLQASNDLSASMKTLQTNMETMEIAISDLGKSVQNNGKNTTTAVASTNAFQNLAPAQQKEIIDALSTELTKQAGEQIAIAQKLGANLSSTANILQNKLQPVAGNISALKAGVSELNSKSSVGIPVAIKAIQGYDTIRSAFVAPNNGILDGSAALKAGLDSALIGSNQLASGTSALTNSVPALVGGVSRLADGSSTLNSGLQTYTTGVDTVANGVSQANNGATQLTENNQALLAGSSALANGTNTLAGGLPELVNGTNTLASGATQVSDGSSKLATGSATIASNLVKLNDGTSELATKLKDGATQVSQINPSSKTYDMIAQPTDLTAEKLSNVPNYGHGLAPYVLSLGLYVGALVFNFIFPIRRPSMTPTSGVSWWASKFSIGFVAAILQALILDFVMLALGLEVAHMGDFFLISILTSLTFMFLVMLLATAFGNPGRFIAMVILVLQLGASGGTFPMPLTDGFFNALNPFLPMTHSVYGFRQAISSGLGNSLFATSAWVLVGLIVLFNALLIMTLTIRKNKRFPVTTLHEKTI</sequence>
<evidence type="ECO:0000313" key="7">
    <source>
        <dbReference type="EMBL" id="TDR55624.1"/>
    </source>
</evidence>
<dbReference type="InterPro" id="IPR017500">
    <property type="entry name" value="Phage_infect_YhgE_N"/>
</dbReference>
<accession>A0A4R6ZTP9</accession>
<keyword evidence="4 5" id="KW-0472">Membrane</keyword>
<gene>
    <name evidence="7" type="ORF">DFP96_101567</name>
</gene>
<dbReference type="NCBIfam" id="TIGR03061">
    <property type="entry name" value="pip_yhgE_Nterm"/>
    <property type="match status" value="1"/>
</dbReference>